<dbReference type="PATRIC" id="fig|423471.3.peg.2204"/>
<evidence type="ECO:0000313" key="3">
    <source>
        <dbReference type="Proteomes" id="UP000003477"/>
    </source>
</evidence>
<sequence>MMTFEQIKATLSDKWLDYYQINRCWIQPLMDSKNCWYNTPDGGKRPSAEIILGAITALEPKLSFWMPPFCELSSDYNNLIKVLGLNFNPETELKKREEERAKNPQLNSSDTDEIERIRQQLQKGEL</sequence>
<feature type="region of interest" description="Disordered" evidence="1">
    <location>
        <begin position="94"/>
        <end position="126"/>
    </location>
</feature>
<dbReference type="EMBL" id="AESD01000354">
    <property type="protein sequence ID" value="EHJ12960.1"/>
    <property type="molecule type" value="Genomic_DNA"/>
</dbReference>
<name>G5J4C6_CROWT</name>
<dbReference type="Pfam" id="PF17265">
    <property type="entry name" value="DUF5331"/>
    <property type="match status" value="1"/>
</dbReference>
<comment type="caution">
    <text evidence="2">The sequence shown here is derived from an EMBL/GenBank/DDBJ whole genome shotgun (WGS) entry which is preliminary data.</text>
</comment>
<organism evidence="2 3">
    <name type="scientific">Crocosphaera watsonii WH 0003</name>
    <dbReference type="NCBI Taxonomy" id="423471"/>
    <lineage>
        <taxon>Bacteria</taxon>
        <taxon>Bacillati</taxon>
        <taxon>Cyanobacteriota</taxon>
        <taxon>Cyanophyceae</taxon>
        <taxon>Oscillatoriophycideae</taxon>
        <taxon>Chroococcales</taxon>
        <taxon>Aphanothecaceae</taxon>
        <taxon>Crocosphaera</taxon>
    </lineage>
</organism>
<feature type="compositionally biased region" description="Basic and acidic residues" evidence="1">
    <location>
        <begin position="114"/>
        <end position="126"/>
    </location>
</feature>
<evidence type="ECO:0000313" key="2">
    <source>
        <dbReference type="EMBL" id="EHJ12960.1"/>
    </source>
</evidence>
<proteinExistence type="predicted"/>
<reference evidence="2 3" key="1">
    <citation type="journal article" date="2011" name="Front. Microbiol.">
        <title>Two Strains of Crocosphaera watsonii with Highly Conserved Genomes are Distinguished by Strain-Specific Features.</title>
        <authorList>
            <person name="Bench S.R."/>
            <person name="Ilikchyan I.N."/>
            <person name="Tripp H.J."/>
            <person name="Zehr J.P."/>
        </authorList>
    </citation>
    <scope>NUCLEOTIDE SEQUENCE [LARGE SCALE GENOMIC DNA]</scope>
    <source>
        <strain evidence="2 3">WH 0003</strain>
    </source>
</reference>
<dbReference type="GeneID" id="88766039"/>
<protein>
    <submittedName>
        <fullName evidence="2">Uncharacterized protein</fullName>
    </submittedName>
</protein>
<dbReference type="InterPro" id="IPR020346">
    <property type="entry name" value="Uncharacterised_15.3kDa"/>
</dbReference>
<dbReference type="AlphaFoldDB" id="G5J4C6"/>
<gene>
    <name evidence="2" type="ORF">CWATWH0003_2348</name>
</gene>
<accession>G5J4C6</accession>
<dbReference type="Proteomes" id="UP000003477">
    <property type="component" value="Unassembled WGS sequence"/>
</dbReference>
<dbReference type="RefSeq" id="WP_007305347.1">
    <property type="nucleotide sequence ID" value="NZ_AESD01000354.1"/>
</dbReference>
<evidence type="ECO:0000256" key="1">
    <source>
        <dbReference type="SAM" id="MobiDB-lite"/>
    </source>
</evidence>